<sequence length="702" mass="76308">MVLQRPNFHSVPGSELGRYDDDSMEDLTSDDLDAIMYDVRRLKRGSHGPDKDLEVSEAVDMTGGDIDSSADSAEEKGAIKEGGEVAAPISKAKATAPQLVTSKFRGLPKKGHEWDEEKKAWVPKKPMESTKVVTKKSPRTGAATMQAAAQAMISSRQDPGGGEGLGADGKMGTYKCRRCGQYKLNHVCKYSTKDTVKAGISSTRSVSSTRSGPDTKFDECQKIPEVSDARIGHRVRKHFEEEGGFHMGTVVGPTPYYRGKMFRVRYDDDSMEDLTSDDLDAIMYVHRSKRGSHGPDKDLEVSEAVDMTGGDIDSSADPHFDLLKFLQRPHFRSVPGSELGCDDTWTCAVDTRSRNYYLQSPSGRRFTSMRMAVEHFEEENLRAPTKARQTTGKTGGDMPRSEVLQERMEKLLKKKGASKASHSQTQFTTPKRRSGSSSSVDSPARPDSPSSGDGGCTFIPCPLCGHRVLVGEGGDGDEAIARHLQRECRENGGRRRGRGGGGTIDYGEGSGGEGSGEEEEGEVDEEVMEFADFESSEEEDEEDEGGGGGKGKSKSASSTASSAFSAASSVSTRQHTPTTTKSRIGRCTVFESTKNPDTTDSPIPCEIFTSSTGNWESYEKEDTMGVSELLQTAFIDMMGDDSTDESSDDEGHFTLSPRKPQCPHCFKTFKSQGGLAYHVSKAVCIQRQKEAGIIKEGEEKSA</sequence>
<feature type="compositionally biased region" description="Basic and acidic residues" evidence="1">
    <location>
        <begin position="399"/>
        <end position="411"/>
    </location>
</feature>
<dbReference type="AlphaFoldDB" id="A0A9W7LB36"/>
<feature type="compositionally biased region" description="Low complexity" evidence="1">
    <location>
        <begin position="435"/>
        <end position="451"/>
    </location>
</feature>
<dbReference type="Proteomes" id="UP001165065">
    <property type="component" value="Unassembled WGS sequence"/>
</dbReference>
<feature type="region of interest" description="Disordered" evidence="1">
    <location>
        <begin position="377"/>
        <end position="453"/>
    </location>
</feature>
<gene>
    <name evidence="2" type="ORF">TrCOL_g6465</name>
</gene>
<feature type="region of interest" description="Disordered" evidence="1">
    <location>
        <begin position="62"/>
        <end position="82"/>
    </location>
</feature>
<feature type="compositionally biased region" description="Low complexity" evidence="1">
    <location>
        <begin position="554"/>
        <end position="569"/>
    </location>
</feature>
<feature type="compositionally biased region" description="Acidic residues" evidence="1">
    <location>
        <begin position="515"/>
        <end position="545"/>
    </location>
</feature>
<keyword evidence="3" id="KW-1185">Reference proteome</keyword>
<organism evidence="2 3">
    <name type="scientific">Triparma columacea</name>
    <dbReference type="NCBI Taxonomy" id="722753"/>
    <lineage>
        <taxon>Eukaryota</taxon>
        <taxon>Sar</taxon>
        <taxon>Stramenopiles</taxon>
        <taxon>Ochrophyta</taxon>
        <taxon>Bolidophyceae</taxon>
        <taxon>Parmales</taxon>
        <taxon>Triparmaceae</taxon>
        <taxon>Triparma</taxon>
    </lineage>
</organism>
<accession>A0A9W7LB36</accession>
<feature type="compositionally biased region" description="Polar residues" evidence="1">
    <location>
        <begin position="590"/>
        <end position="601"/>
    </location>
</feature>
<evidence type="ECO:0000313" key="2">
    <source>
        <dbReference type="EMBL" id="GMI44605.1"/>
    </source>
</evidence>
<reference evidence="3" key="1">
    <citation type="journal article" date="2023" name="Commun. Biol.">
        <title>Genome analysis of Parmales, the sister group of diatoms, reveals the evolutionary specialization of diatoms from phago-mixotrophs to photoautotrophs.</title>
        <authorList>
            <person name="Ban H."/>
            <person name="Sato S."/>
            <person name="Yoshikawa S."/>
            <person name="Yamada K."/>
            <person name="Nakamura Y."/>
            <person name="Ichinomiya M."/>
            <person name="Sato N."/>
            <person name="Blanc-Mathieu R."/>
            <person name="Endo H."/>
            <person name="Kuwata A."/>
            <person name="Ogata H."/>
        </authorList>
    </citation>
    <scope>NUCLEOTIDE SEQUENCE [LARGE SCALE GENOMIC DNA]</scope>
</reference>
<feature type="compositionally biased region" description="Polar residues" evidence="1">
    <location>
        <begin position="570"/>
        <end position="582"/>
    </location>
</feature>
<name>A0A9W7LB36_9STRA</name>
<evidence type="ECO:0000256" key="1">
    <source>
        <dbReference type="SAM" id="MobiDB-lite"/>
    </source>
</evidence>
<proteinExistence type="predicted"/>
<protein>
    <submittedName>
        <fullName evidence="2">Uncharacterized protein</fullName>
    </submittedName>
</protein>
<comment type="caution">
    <text evidence="2">The sequence shown here is derived from an EMBL/GenBank/DDBJ whole genome shotgun (WGS) entry which is preliminary data.</text>
</comment>
<feature type="compositionally biased region" description="Basic and acidic residues" evidence="1">
    <location>
        <begin position="73"/>
        <end position="82"/>
    </location>
</feature>
<dbReference type="EMBL" id="BRYA01001487">
    <property type="protein sequence ID" value="GMI44605.1"/>
    <property type="molecule type" value="Genomic_DNA"/>
</dbReference>
<feature type="compositionally biased region" description="Gly residues" evidence="1">
    <location>
        <begin position="499"/>
        <end position="514"/>
    </location>
</feature>
<feature type="region of interest" description="Disordered" evidence="1">
    <location>
        <begin position="490"/>
        <end position="604"/>
    </location>
</feature>
<evidence type="ECO:0000313" key="3">
    <source>
        <dbReference type="Proteomes" id="UP001165065"/>
    </source>
</evidence>
<feature type="region of interest" description="Disordered" evidence="1">
    <location>
        <begin position="1"/>
        <end position="25"/>
    </location>
</feature>